<keyword evidence="2" id="KW-0442">Lipid degradation</keyword>
<dbReference type="GO" id="GO:0055088">
    <property type="term" value="P:lipid homeostasis"/>
    <property type="evidence" value="ECO:0007669"/>
    <property type="project" value="TreeGrafter"/>
</dbReference>
<reference evidence="4" key="1">
    <citation type="submission" date="2022-02" db="EMBL/GenBank/DDBJ databases">
        <authorList>
            <person name="Giguere J D."/>
        </authorList>
    </citation>
    <scope>NUCLEOTIDE SEQUENCE</scope>
    <source>
        <strain evidence="4">CCAP 1055/1</strain>
    </source>
</reference>
<evidence type="ECO:0000256" key="1">
    <source>
        <dbReference type="ARBA" id="ARBA00023098"/>
    </source>
</evidence>
<dbReference type="GO" id="GO:0005811">
    <property type="term" value="C:lipid droplet"/>
    <property type="evidence" value="ECO:0007669"/>
    <property type="project" value="TreeGrafter"/>
</dbReference>
<dbReference type="Proteomes" id="UP000836788">
    <property type="component" value="Chromosome 11"/>
</dbReference>
<proteinExistence type="predicted"/>
<dbReference type="PANTHER" id="PTHR12406">
    <property type="entry name" value="CALCIUM-INDEPENDENT PHOSPHOLIPASE A2 IPLA2 -RELATED"/>
    <property type="match status" value="1"/>
</dbReference>
<dbReference type="Gene3D" id="3.40.1090.10">
    <property type="entry name" value="Cytosolic phospholipase A2 catalytic domain"/>
    <property type="match status" value="1"/>
</dbReference>
<feature type="active site" description="Proton acceptor" evidence="2">
    <location>
        <position position="232"/>
    </location>
</feature>
<gene>
    <name evidence="4" type="ORF">PTTT1_LOCUS8732</name>
</gene>
<dbReference type="PROSITE" id="PS51635">
    <property type="entry name" value="PNPLA"/>
    <property type="match status" value="1"/>
</dbReference>
<dbReference type="PANTHER" id="PTHR12406:SF7">
    <property type="entry name" value="PATATIN-LIKE PHOSPHOLIPASE DOMAIN-CONTAINING PROTEIN 4"/>
    <property type="match status" value="1"/>
</dbReference>
<evidence type="ECO:0000259" key="3">
    <source>
        <dbReference type="PROSITE" id="PS51635"/>
    </source>
</evidence>
<dbReference type="InterPro" id="IPR016035">
    <property type="entry name" value="Acyl_Trfase/lysoPLipase"/>
</dbReference>
<keyword evidence="2" id="KW-0378">Hydrolase</keyword>
<dbReference type="InterPro" id="IPR002641">
    <property type="entry name" value="PNPLA_dom"/>
</dbReference>
<evidence type="ECO:0000313" key="4">
    <source>
        <dbReference type="EMBL" id="CAG9279015.1"/>
    </source>
</evidence>
<feature type="short sequence motif" description="DGA/G" evidence="2">
    <location>
        <begin position="232"/>
        <end position="234"/>
    </location>
</feature>
<dbReference type="AlphaFoldDB" id="A0A8J9S1G7"/>
<dbReference type="GO" id="GO:0016020">
    <property type="term" value="C:membrane"/>
    <property type="evidence" value="ECO:0007669"/>
    <property type="project" value="TreeGrafter"/>
</dbReference>
<dbReference type="InterPro" id="IPR033562">
    <property type="entry name" value="PLPL"/>
</dbReference>
<feature type="active site" description="Nucleophile" evidence="2">
    <location>
        <position position="59"/>
    </location>
</feature>
<accession>A0A8J9S1G7</accession>
<keyword evidence="1 2" id="KW-0443">Lipid metabolism</keyword>
<dbReference type="GO" id="GO:0019433">
    <property type="term" value="P:triglyceride catabolic process"/>
    <property type="evidence" value="ECO:0007669"/>
    <property type="project" value="TreeGrafter"/>
</dbReference>
<dbReference type="EMBL" id="OU594952">
    <property type="protein sequence ID" value="CAG9279015.1"/>
    <property type="molecule type" value="Genomic_DNA"/>
</dbReference>
<feature type="domain" description="PNPLA" evidence="3">
    <location>
        <begin position="18"/>
        <end position="245"/>
    </location>
</feature>
<organism evidence="4">
    <name type="scientific">Phaeodactylum tricornutum</name>
    <name type="common">Diatom</name>
    <dbReference type="NCBI Taxonomy" id="2850"/>
    <lineage>
        <taxon>Eukaryota</taxon>
        <taxon>Sar</taxon>
        <taxon>Stramenopiles</taxon>
        <taxon>Ochrophyta</taxon>
        <taxon>Bacillariophyta</taxon>
        <taxon>Bacillariophyceae</taxon>
        <taxon>Bacillariophycidae</taxon>
        <taxon>Naviculales</taxon>
        <taxon>Phaeodactylaceae</taxon>
        <taxon>Phaeodactylum</taxon>
    </lineage>
</organism>
<evidence type="ECO:0000256" key="2">
    <source>
        <dbReference type="PROSITE-ProRule" id="PRU01161"/>
    </source>
</evidence>
<dbReference type="GO" id="GO:0004806">
    <property type="term" value="F:triacylglycerol lipase activity"/>
    <property type="evidence" value="ECO:0007669"/>
    <property type="project" value="TreeGrafter"/>
</dbReference>
<name>A0A8J9S1G7_PHATR</name>
<protein>
    <recommendedName>
        <fullName evidence="3">PNPLA domain-containing protein</fullName>
    </recommendedName>
</protein>
<sequence>MVALQALVLRQQQHFTSVGFSGAGFLACYHLGVVQCLRDQGLLHCALEKDKVIPLTGVSAGALTAVAIAADIEPSDCMSVVLSCAHKAREAGRLNTWQPGFSLVDVVEHYTQKMLLHVDEEAFLHRIDHGKRLRIGLTDRRVFPPIRNRHAECYVDRYRGLQDAIAVCVLSSFVPGWTGPVQGRRDTTHRAVLRAAQRLDQMIEFKCVKRTITDAPIRLKPEDSTARETCWDGGLVNAFPIFDARTLLVTPIAAHFPSHSICIHPGMEYDSANVHRFAWTDRVHVHWTAANAYNFRCLLASSEPDVLHAKFSQGYDNATRYLKQHGIRQTYTAPVVSPSISTNVVQ</sequence>
<dbReference type="SUPFAM" id="SSF52151">
    <property type="entry name" value="FabD/lysophospholipase-like"/>
    <property type="match status" value="1"/>
</dbReference>
<comment type="caution">
    <text evidence="2">Lacks conserved residue(s) required for the propagation of feature annotation.</text>
</comment>
<dbReference type="Pfam" id="PF01734">
    <property type="entry name" value="Patatin"/>
    <property type="match status" value="1"/>
</dbReference>
<dbReference type="GO" id="GO:0005737">
    <property type="term" value="C:cytoplasm"/>
    <property type="evidence" value="ECO:0007669"/>
    <property type="project" value="TreeGrafter"/>
</dbReference>
<feature type="short sequence motif" description="GXSXG" evidence="2">
    <location>
        <begin position="57"/>
        <end position="61"/>
    </location>
</feature>